<dbReference type="PANTHER" id="PTHR15822">
    <property type="entry name" value="TRAF AND TNF RECEPTOR-ASSOCIATED PROTEIN"/>
    <property type="match status" value="1"/>
</dbReference>
<evidence type="ECO:0000256" key="9">
    <source>
        <dbReference type="SAM" id="Phobius"/>
    </source>
</evidence>
<keyword evidence="12" id="KW-1185">Reference proteome</keyword>
<dbReference type="AlphaFoldDB" id="A0A4T9T795"/>
<keyword evidence="8" id="KW-0234">DNA repair</keyword>
<dbReference type="GO" id="GO:0046872">
    <property type="term" value="F:metal ion binding"/>
    <property type="evidence" value="ECO:0007669"/>
    <property type="project" value="UniProtKB-KW"/>
</dbReference>
<evidence type="ECO:0000256" key="5">
    <source>
        <dbReference type="ARBA" id="ARBA00022763"/>
    </source>
</evidence>
<dbReference type="GO" id="GO:0004527">
    <property type="term" value="F:exonuclease activity"/>
    <property type="evidence" value="ECO:0007669"/>
    <property type="project" value="UniProtKB-KW"/>
</dbReference>
<dbReference type="OrthoDB" id="7616949at2"/>
<evidence type="ECO:0000256" key="3">
    <source>
        <dbReference type="ARBA" id="ARBA00022722"/>
    </source>
</evidence>
<dbReference type="GO" id="GO:0006281">
    <property type="term" value="P:DNA repair"/>
    <property type="evidence" value="ECO:0007669"/>
    <property type="project" value="UniProtKB-KW"/>
</dbReference>
<evidence type="ECO:0000256" key="7">
    <source>
        <dbReference type="ARBA" id="ARBA00022842"/>
    </source>
</evidence>
<keyword evidence="9" id="KW-0472">Membrane</keyword>
<accession>A0A4T9T795</accession>
<gene>
    <name evidence="11" type="ORF">E5982_06465</name>
</gene>
<dbReference type="Gene3D" id="3.60.10.10">
    <property type="entry name" value="Endonuclease/exonuclease/phosphatase"/>
    <property type="match status" value="1"/>
</dbReference>
<keyword evidence="6" id="KW-0378">Hydrolase</keyword>
<keyword evidence="11" id="KW-0255">Endonuclease</keyword>
<evidence type="ECO:0000256" key="2">
    <source>
        <dbReference type="ARBA" id="ARBA00001946"/>
    </source>
</evidence>
<dbReference type="PANTHER" id="PTHR15822:SF4">
    <property type="entry name" value="TYROSYL-DNA PHOSPHODIESTERASE 2"/>
    <property type="match status" value="1"/>
</dbReference>
<keyword evidence="5" id="KW-0227">DNA damage</keyword>
<dbReference type="InterPro" id="IPR051547">
    <property type="entry name" value="TDP2-like"/>
</dbReference>
<evidence type="ECO:0000256" key="4">
    <source>
        <dbReference type="ARBA" id="ARBA00022723"/>
    </source>
</evidence>
<keyword evidence="4" id="KW-0479">Metal-binding</keyword>
<evidence type="ECO:0000313" key="12">
    <source>
        <dbReference type="Proteomes" id="UP000309454"/>
    </source>
</evidence>
<comment type="cofactor">
    <cofactor evidence="1">
        <name>Mn(2+)</name>
        <dbReference type="ChEBI" id="CHEBI:29035"/>
    </cofactor>
</comment>
<name>A0A4T9T795_9ACTN</name>
<organism evidence="11 12">
    <name type="scientific">Parvibacter caecicola</name>
    <dbReference type="NCBI Taxonomy" id="747645"/>
    <lineage>
        <taxon>Bacteria</taxon>
        <taxon>Bacillati</taxon>
        <taxon>Actinomycetota</taxon>
        <taxon>Coriobacteriia</taxon>
        <taxon>Coriobacteriales</taxon>
        <taxon>Coriobacteriaceae</taxon>
        <taxon>Parvibacter</taxon>
    </lineage>
</organism>
<protein>
    <submittedName>
        <fullName evidence="11">Endonuclease/exonuclease/phosphatase family protein</fullName>
    </submittedName>
</protein>
<dbReference type="Proteomes" id="UP000309454">
    <property type="component" value="Unassembled WGS sequence"/>
</dbReference>
<proteinExistence type="predicted"/>
<dbReference type="RefSeq" id="WP_136845862.1">
    <property type="nucleotide sequence ID" value="NZ_CANPEU010000003.1"/>
</dbReference>
<dbReference type="Pfam" id="PF03372">
    <property type="entry name" value="Exo_endo_phos"/>
    <property type="match status" value="1"/>
</dbReference>
<keyword evidence="9" id="KW-0812">Transmembrane</keyword>
<reference evidence="11 12" key="1">
    <citation type="submission" date="2019-04" db="EMBL/GenBank/DDBJ databases">
        <title>Microbes associate with the intestines of laboratory mice.</title>
        <authorList>
            <person name="Navarre W."/>
            <person name="Wong E."/>
            <person name="Huang K.C."/>
            <person name="Tropini C."/>
            <person name="Ng K."/>
            <person name="Yu B."/>
        </authorList>
    </citation>
    <scope>NUCLEOTIDE SEQUENCE [LARGE SCALE GENOMIC DNA]</scope>
    <source>
        <strain evidence="11 12">NM48_B13</strain>
    </source>
</reference>
<feature type="transmembrane region" description="Helical" evidence="9">
    <location>
        <begin position="7"/>
        <end position="31"/>
    </location>
</feature>
<dbReference type="InterPro" id="IPR036691">
    <property type="entry name" value="Endo/exonu/phosph_ase_sf"/>
</dbReference>
<evidence type="ECO:0000259" key="10">
    <source>
        <dbReference type="Pfam" id="PF03372"/>
    </source>
</evidence>
<keyword evidence="7" id="KW-0460">Magnesium</keyword>
<keyword evidence="9" id="KW-1133">Transmembrane helix</keyword>
<evidence type="ECO:0000313" key="11">
    <source>
        <dbReference type="EMBL" id="TJW10203.1"/>
    </source>
</evidence>
<sequence>MNKALKVLLGVVLAAVLVVALYVAYVMLSYYRLDDKLPLEVDAPLGGTPPTAQIDASANPQLKVVTANLGFGAYNQQFDFFMDGGSGSVAESAEVVTADINGEGEAIKALDPTFVLFQEVDVNGTRSHFVDQYQLLRKIFPYDATVFAQNYDSPFLMWPLYAPHGANKAGMATFSKYAVEDPLRRSLPISDSFSKFLDLDRCYSICRIPVSDGKPLVLMNVHLSAYGADESIMAAQRRMLFADMEAELAAGNYVIAGGDFNHDMIGVSGEVYQNKVQAVESWAKPFDFDSVPYGFTVASKAKYDAGQFADAATCRDAGRPYDGTNDRWVMDTFIYSSNIECISCETVDLDFAYSDHNPVQMTFQLKSEG</sequence>
<keyword evidence="3" id="KW-0540">Nuclease</keyword>
<comment type="caution">
    <text evidence="11">The sequence shown here is derived from an EMBL/GenBank/DDBJ whole genome shotgun (WGS) entry which is preliminary data.</text>
</comment>
<dbReference type="SUPFAM" id="SSF56219">
    <property type="entry name" value="DNase I-like"/>
    <property type="match status" value="1"/>
</dbReference>
<comment type="cofactor">
    <cofactor evidence="2">
        <name>Mg(2+)</name>
        <dbReference type="ChEBI" id="CHEBI:18420"/>
    </cofactor>
</comment>
<evidence type="ECO:0000256" key="6">
    <source>
        <dbReference type="ARBA" id="ARBA00022801"/>
    </source>
</evidence>
<keyword evidence="11" id="KW-0269">Exonuclease</keyword>
<evidence type="ECO:0000256" key="8">
    <source>
        <dbReference type="ARBA" id="ARBA00023204"/>
    </source>
</evidence>
<feature type="domain" description="Endonuclease/exonuclease/phosphatase" evidence="10">
    <location>
        <begin position="103"/>
        <end position="356"/>
    </location>
</feature>
<dbReference type="InterPro" id="IPR005135">
    <property type="entry name" value="Endo/exonuclease/phosphatase"/>
</dbReference>
<evidence type="ECO:0000256" key="1">
    <source>
        <dbReference type="ARBA" id="ARBA00001936"/>
    </source>
</evidence>
<dbReference type="EMBL" id="SSTM01000004">
    <property type="protein sequence ID" value="TJW10203.1"/>
    <property type="molecule type" value="Genomic_DNA"/>
</dbReference>
<dbReference type="GO" id="GO:0004519">
    <property type="term" value="F:endonuclease activity"/>
    <property type="evidence" value="ECO:0007669"/>
    <property type="project" value="UniProtKB-KW"/>
</dbReference>